<dbReference type="InterPro" id="IPR020930">
    <property type="entry name" value="Ribosomal_uL5_bac-type"/>
</dbReference>
<comment type="caution">
    <text evidence="9">The sequence shown here is derived from an EMBL/GenBank/DDBJ whole genome shotgun (WGS) entry which is preliminary data.</text>
</comment>
<protein>
    <recommendedName>
        <fullName evidence="5">Large ribosomal subunit protein bL25</fullName>
    </recommendedName>
    <alternativeName>
        <fullName evidence="5">General stress protein CTC</fullName>
    </alternativeName>
</protein>
<dbReference type="NCBIfam" id="TIGR00731">
    <property type="entry name" value="bL25_bact_ctc"/>
    <property type="match status" value="1"/>
</dbReference>
<dbReference type="InterPro" id="IPR020056">
    <property type="entry name" value="Rbsml_bL25/Gln-tRNA_synth_N"/>
</dbReference>
<dbReference type="GO" id="GO:0003735">
    <property type="term" value="F:structural constituent of ribosome"/>
    <property type="evidence" value="ECO:0007669"/>
    <property type="project" value="InterPro"/>
</dbReference>
<evidence type="ECO:0000256" key="1">
    <source>
        <dbReference type="ARBA" id="ARBA00022730"/>
    </source>
</evidence>
<evidence type="ECO:0000256" key="5">
    <source>
        <dbReference type="HAMAP-Rule" id="MF_01334"/>
    </source>
</evidence>
<comment type="subunit">
    <text evidence="5">Part of the 50S ribosomal subunit; part of the 5S rRNA/L5/L18/L25 subcomplex. Contacts the 5S rRNA. Binds to the 5S rRNA independently of L5 and L18.</text>
</comment>
<dbReference type="InterPro" id="IPR037121">
    <property type="entry name" value="Ribosomal_bL25_C"/>
</dbReference>
<dbReference type="PANTHER" id="PTHR33284">
    <property type="entry name" value="RIBOSOMAL PROTEIN L25/GLN-TRNA SYNTHETASE, ANTI-CODON-BINDING DOMAIN-CONTAINING PROTEIN"/>
    <property type="match status" value="1"/>
</dbReference>
<evidence type="ECO:0000256" key="4">
    <source>
        <dbReference type="ARBA" id="ARBA00023274"/>
    </source>
</evidence>
<comment type="similarity">
    <text evidence="5">Belongs to the bacterial ribosomal protein bL25 family. CTC subfamily.</text>
</comment>
<dbReference type="Gene3D" id="2.170.120.20">
    <property type="entry name" value="Ribosomal protein L25, beta domain"/>
    <property type="match status" value="1"/>
</dbReference>
<gene>
    <name evidence="5" type="primary">rplY</name>
    <name evidence="5" type="synonym">ctc</name>
    <name evidence="9" type="ORF">UU41_C0003G0017</name>
</gene>
<keyword evidence="4 5" id="KW-0687">Ribonucleoprotein</keyword>
<evidence type="ECO:0000259" key="8">
    <source>
        <dbReference type="Pfam" id="PF14693"/>
    </source>
</evidence>
<dbReference type="GO" id="GO:0022625">
    <property type="term" value="C:cytosolic large ribosomal subunit"/>
    <property type="evidence" value="ECO:0007669"/>
    <property type="project" value="TreeGrafter"/>
</dbReference>
<dbReference type="EMBL" id="LCAN01000003">
    <property type="protein sequence ID" value="KKR94798.1"/>
    <property type="molecule type" value="Genomic_DNA"/>
</dbReference>
<dbReference type="Gene3D" id="2.40.240.10">
    <property type="entry name" value="Ribosomal Protein L25, Chain P"/>
    <property type="match status" value="1"/>
</dbReference>
<dbReference type="GO" id="GO:0006412">
    <property type="term" value="P:translation"/>
    <property type="evidence" value="ECO:0007669"/>
    <property type="project" value="UniProtKB-UniRule"/>
</dbReference>
<dbReference type="InterPro" id="IPR011035">
    <property type="entry name" value="Ribosomal_bL25/Gln-tRNA_synth"/>
</dbReference>
<dbReference type="GO" id="GO:0008097">
    <property type="term" value="F:5S rRNA binding"/>
    <property type="evidence" value="ECO:0007669"/>
    <property type="project" value="InterPro"/>
</dbReference>
<name>A0A0G0V1J4_9BACT</name>
<dbReference type="InterPro" id="IPR029751">
    <property type="entry name" value="Ribosomal_L25_dom"/>
</dbReference>
<feature type="region of interest" description="Disordered" evidence="6">
    <location>
        <begin position="187"/>
        <end position="234"/>
    </location>
</feature>
<feature type="domain" description="Large ribosomal subunit protein bL25 L25" evidence="7">
    <location>
        <begin position="10"/>
        <end position="95"/>
    </location>
</feature>
<evidence type="ECO:0000256" key="6">
    <source>
        <dbReference type="SAM" id="MobiDB-lite"/>
    </source>
</evidence>
<evidence type="ECO:0000256" key="2">
    <source>
        <dbReference type="ARBA" id="ARBA00022884"/>
    </source>
</evidence>
<organism evidence="9 10">
    <name type="scientific">Candidatus Roizmanbacteria bacterium GW2011_GWA1_41_13</name>
    <dbReference type="NCBI Taxonomy" id="1618474"/>
    <lineage>
        <taxon>Bacteria</taxon>
        <taxon>Candidatus Roizmaniibacteriota</taxon>
    </lineage>
</organism>
<dbReference type="PANTHER" id="PTHR33284:SF1">
    <property type="entry name" value="RIBOSOMAL PROTEIN L25_GLN-TRNA SYNTHETASE, ANTI-CODON-BINDING DOMAIN-CONTAINING PROTEIN"/>
    <property type="match status" value="1"/>
</dbReference>
<reference evidence="9 10" key="1">
    <citation type="journal article" date="2015" name="Nature">
        <title>rRNA introns, odd ribosomes, and small enigmatic genomes across a large radiation of phyla.</title>
        <authorList>
            <person name="Brown C.T."/>
            <person name="Hug L.A."/>
            <person name="Thomas B.C."/>
            <person name="Sharon I."/>
            <person name="Castelle C.J."/>
            <person name="Singh A."/>
            <person name="Wilkins M.J."/>
            <person name="Williams K.H."/>
            <person name="Banfield J.F."/>
        </authorList>
    </citation>
    <scope>NUCLEOTIDE SEQUENCE [LARGE SCALE GENOMIC DNA]</scope>
</reference>
<evidence type="ECO:0000313" key="10">
    <source>
        <dbReference type="Proteomes" id="UP000034961"/>
    </source>
</evidence>
<keyword evidence="3 5" id="KW-0689">Ribosomal protein</keyword>
<dbReference type="SUPFAM" id="SSF50715">
    <property type="entry name" value="Ribosomal protein L25-like"/>
    <property type="match status" value="1"/>
</dbReference>
<dbReference type="Proteomes" id="UP000034961">
    <property type="component" value="Unassembled WGS sequence"/>
</dbReference>
<feature type="compositionally biased region" description="Low complexity" evidence="6">
    <location>
        <begin position="197"/>
        <end position="210"/>
    </location>
</feature>
<dbReference type="Pfam" id="PF01386">
    <property type="entry name" value="Ribosomal_L25p"/>
    <property type="match status" value="1"/>
</dbReference>
<dbReference type="InterPro" id="IPR001021">
    <property type="entry name" value="Ribosomal_bL25_long"/>
</dbReference>
<comment type="function">
    <text evidence="5">This is one of the proteins that binds to the 5S RNA in the ribosome where it forms part of the central protuberance.</text>
</comment>
<accession>A0A0G0V1J4</accession>
<dbReference type="InterPro" id="IPR020057">
    <property type="entry name" value="Ribosomal_bL25_b-dom"/>
</dbReference>
<keyword evidence="2 5" id="KW-0694">RNA-binding</keyword>
<dbReference type="HAMAP" id="MF_01334">
    <property type="entry name" value="Ribosomal_bL25_CTC"/>
    <property type="match status" value="1"/>
</dbReference>
<feature type="domain" description="Large ribosomal subunit protein bL25 beta" evidence="8">
    <location>
        <begin position="103"/>
        <end position="186"/>
    </location>
</feature>
<dbReference type="CDD" id="cd00495">
    <property type="entry name" value="Ribosomal_L25_TL5_CTC"/>
    <property type="match status" value="1"/>
</dbReference>
<sequence length="234" mass="25669">MPSKSHTLLAEKRTVVGKKVKQLRDKDLLPGNIYGKSIKSQAVQVALKDFQTVYHEVGETGLVELSISGEKKSHHVLIHHPQQHPVTSQFLHVDLHEVDLTEKMRVQVPVELVGESLAAEKAIGVLLQLTDEVEVEALPTDLPEKIEVDISNLKEVDDMIKVSDIKAKAGYTITEDPETVIVRINPLEKEEAPAPAPAAEAVEGAEVPAEGEVKPTEGGEKKPESTEQKPQEEK</sequence>
<evidence type="ECO:0000259" key="7">
    <source>
        <dbReference type="Pfam" id="PF01386"/>
    </source>
</evidence>
<dbReference type="Pfam" id="PF14693">
    <property type="entry name" value="Ribosomal_TL5_C"/>
    <property type="match status" value="1"/>
</dbReference>
<evidence type="ECO:0000313" key="9">
    <source>
        <dbReference type="EMBL" id="KKR94798.1"/>
    </source>
</evidence>
<keyword evidence="1 5" id="KW-0699">rRNA-binding</keyword>
<proteinExistence type="inferred from homology"/>
<evidence type="ECO:0000256" key="3">
    <source>
        <dbReference type="ARBA" id="ARBA00022980"/>
    </source>
</evidence>
<dbReference type="AlphaFoldDB" id="A0A0G0V1J4"/>
<feature type="compositionally biased region" description="Basic and acidic residues" evidence="6">
    <location>
        <begin position="211"/>
        <end position="234"/>
    </location>
</feature>